<evidence type="ECO:0000313" key="1">
    <source>
        <dbReference type="EMBL" id="ADE68901.1"/>
    </source>
</evidence>
<name>D5DPI0_PRIM1</name>
<dbReference type="AlphaFoldDB" id="D5DPI0"/>
<keyword evidence="2" id="KW-1185">Reference proteome</keyword>
<dbReference type="EMBL" id="CP001983">
    <property type="protein sequence ID" value="ADE68901.1"/>
    <property type="molecule type" value="Genomic_DNA"/>
</dbReference>
<evidence type="ECO:0000313" key="2">
    <source>
        <dbReference type="Proteomes" id="UP000000935"/>
    </source>
</evidence>
<sequence>MFDVLYYPHFSFITLPLQSTAKNSCIHETYVHHHNKKIPTSRILY</sequence>
<dbReference type="Proteomes" id="UP000000935">
    <property type="component" value="Chromosome"/>
</dbReference>
<gene>
    <name evidence="1" type="ordered locus">BMQ_1872</name>
</gene>
<organism evidence="1 2">
    <name type="scientific">Priestia megaterium (strain ATCC 12872 / QMB1551)</name>
    <name type="common">Bacillus megaterium</name>
    <dbReference type="NCBI Taxonomy" id="545693"/>
    <lineage>
        <taxon>Bacteria</taxon>
        <taxon>Bacillati</taxon>
        <taxon>Bacillota</taxon>
        <taxon>Bacilli</taxon>
        <taxon>Bacillales</taxon>
        <taxon>Bacillaceae</taxon>
        <taxon>Priestia</taxon>
    </lineage>
</organism>
<proteinExistence type="predicted"/>
<protein>
    <submittedName>
        <fullName evidence="1">Uncharacterized protein</fullName>
    </submittedName>
</protein>
<reference evidence="1 2" key="1">
    <citation type="journal article" date="2011" name="J. Bacteriol.">
        <title>Genome sequences of the biotechnologically important Bacillus megaterium strains QM B1551 and DSM319.</title>
        <authorList>
            <person name="Eppinger M."/>
            <person name="Bunk B."/>
            <person name="Johns M.A."/>
            <person name="Edirisinghe J.N."/>
            <person name="Kutumbaka K.K."/>
            <person name="Koenig S.S."/>
            <person name="Huot Creasy H."/>
            <person name="Rosovitz M.J."/>
            <person name="Riley D.R."/>
            <person name="Daugherty S."/>
            <person name="Martin M."/>
            <person name="Elbourne L.D."/>
            <person name="Paulsen I."/>
            <person name="Biedendieck R."/>
            <person name="Braun C."/>
            <person name="Grayburn S."/>
            <person name="Dhingra S."/>
            <person name="Lukyanchuk V."/>
            <person name="Ball B."/>
            <person name="Ul-Qamar R."/>
            <person name="Seibel J."/>
            <person name="Bremer E."/>
            <person name="Jahn D."/>
            <person name="Ravel J."/>
            <person name="Vary P.S."/>
        </authorList>
    </citation>
    <scope>NUCLEOTIDE SEQUENCE [LARGE SCALE GENOMIC DNA]</scope>
    <source>
        <strain evidence="2">ATCC 12872 / QMB1551</strain>
    </source>
</reference>
<dbReference type="HOGENOM" id="CLU_3196196_0_0_9"/>
<dbReference type="KEGG" id="bmq:BMQ_1872"/>
<accession>D5DPI0</accession>